<evidence type="ECO:0000313" key="2">
    <source>
        <dbReference type="Proteomes" id="UP000247780"/>
    </source>
</evidence>
<comment type="caution">
    <text evidence="1">The sequence shown here is derived from an EMBL/GenBank/DDBJ whole genome shotgun (WGS) entry which is preliminary data.</text>
</comment>
<dbReference type="Pfam" id="PF06347">
    <property type="entry name" value="SH3_4"/>
    <property type="match status" value="2"/>
</dbReference>
<reference evidence="1 2" key="1">
    <citation type="submission" date="2018-04" db="EMBL/GenBank/DDBJ databases">
        <title>Active sludge and wastewater microbial communities from Klosterneuburg, Austria.</title>
        <authorList>
            <person name="Wagner M."/>
        </authorList>
    </citation>
    <scope>NUCLEOTIDE SEQUENCE [LARGE SCALE GENOMIC DNA]</scope>
    <source>
        <strain evidence="1 2">Nm 57</strain>
    </source>
</reference>
<dbReference type="PROSITE" id="PS51257">
    <property type="entry name" value="PROKAR_LIPOPROTEIN"/>
    <property type="match status" value="1"/>
</dbReference>
<dbReference type="InterPro" id="IPR010466">
    <property type="entry name" value="DUF1058"/>
</dbReference>
<protein>
    <submittedName>
        <fullName evidence="1">SH3-like domain-containing protein</fullName>
    </submittedName>
</protein>
<accession>A0ABX5M4K4</accession>
<sequence>MRLQLFRAGFVTAGLLFPLLFFSCKAIAQEGSQNEFLSIATSATILYDAPSLNAGKLYVASVNLPLEVVVKVVGWVKVRDYHGYLAWVEDKNLSPKRFVIVNASVGSVYQSPDQNSSLVFQARQDVVLEWLGAAANGWVKVKHQDGQVGYIRTDQVWGV</sequence>
<evidence type="ECO:0000313" key="1">
    <source>
        <dbReference type="EMBL" id="PXV77278.1"/>
    </source>
</evidence>
<organism evidence="1 2">
    <name type="scientific">Nitrosomonas eutropha</name>
    <dbReference type="NCBI Taxonomy" id="916"/>
    <lineage>
        <taxon>Bacteria</taxon>
        <taxon>Pseudomonadati</taxon>
        <taxon>Pseudomonadota</taxon>
        <taxon>Betaproteobacteria</taxon>
        <taxon>Nitrosomonadales</taxon>
        <taxon>Nitrosomonadaceae</taxon>
        <taxon>Nitrosomonas</taxon>
    </lineage>
</organism>
<dbReference type="RefSeq" id="WP_011633772.1">
    <property type="nucleotide sequence ID" value="NZ_FMTW01000003.1"/>
</dbReference>
<dbReference type="Proteomes" id="UP000247780">
    <property type="component" value="Unassembled WGS sequence"/>
</dbReference>
<name>A0ABX5M4K4_9PROT</name>
<proteinExistence type="predicted"/>
<dbReference type="EMBL" id="QICQ01000030">
    <property type="protein sequence ID" value="PXV77278.1"/>
    <property type="molecule type" value="Genomic_DNA"/>
</dbReference>
<gene>
    <name evidence="1" type="ORF">C8R14_13029</name>
</gene>
<dbReference type="Gene3D" id="2.30.30.40">
    <property type="entry name" value="SH3 Domains"/>
    <property type="match status" value="1"/>
</dbReference>
<keyword evidence="2" id="KW-1185">Reference proteome</keyword>